<reference evidence="1" key="1">
    <citation type="submission" date="2021-03" db="EMBL/GenBank/DDBJ databases">
        <title>Molecular epidemiology and mechanisms of colistin and carbapenem resistance in Enterobacteriaceae from clinical isolates, the environment and porcine samples in Pretoria, South Africa.</title>
        <authorList>
            <person name="Bogoshi D."/>
            <person name="Mbelle N.M."/>
            <person name="Naidoo V."/>
            <person name="Osei Sekyere J."/>
        </authorList>
    </citation>
    <scope>NUCLEOTIDE SEQUENCE</scope>
    <source>
        <strain evidence="1">C052</strain>
    </source>
</reference>
<dbReference type="AlphaFoldDB" id="A0A939SJ38"/>
<accession>A0A939SJ38</accession>
<name>A0A939SJ38_PRORE</name>
<sequence>MENEPGVDIYGNKKGFAIFQDENDGRAALARQLLLIWIAAIYPRWDYEKVRPRKDNNKTGEYIRYVSAYGSWAISTFRFI</sequence>
<dbReference type="Proteomes" id="UP000664477">
    <property type="component" value="Unassembled WGS sequence"/>
</dbReference>
<dbReference type="EMBL" id="JAGETQ010000017">
    <property type="protein sequence ID" value="MBO1915999.1"/>
    <property type="molecule type" value="Genomic_DNA"/>
</dbReference>
<organism evidence="1 2">
    <name type="scientific">Providencia rettgeri</name>
    <dbReference type="NCBI Taxonomy" id="587"/>
    <lineage>
        <taxon>Bacteria</taxon>
        <taxon>Pseudomonadati</taxon>
        <taxon>Pseudomonadota</taxon>
        <taxon>Gammaproteobacteria</taxon>
        <taxon>Enterobacterales</taxon>
        <taxon>Morganellaceae</taxon>
        <taxon>Providencia</taxon>
    </lineage>
</organism>
<proteinExistence type="predicted"/>
<evidence type="ECO:0000313" key="1">
    <source>
        <dbReference type="EMBL" id="MBO1915999.1"/>
    </source>
</evidence>
<gene>
    <name evidence="1" type="ORF">J4727_05355</name>
</gene>
<protein>
    <submittedName>
        <fullName evidence="1">Uncharacterized protein</fullName>
    </submittedName>
</protein>
<comment type="caution">
    <text evidence="1">The sequence shown here is derived from an EMBL/GenBank/DDBJ whole genome shotgun (WGS) entry which is preliminary data.</text>
</comment>
<evidence type="ECO:0000313" key="2">
    <source>
        <dbReference type="Proteomes" id="UP000664477"/>
    </source>
</evidence>